<dbReference type="EMBL" id="GGEC01073566">
    <property type="protein sequence ID" value="MBX54050.1"/>
    <property type="molecule type" value="Transcribed_RNA"/>
</dbReference>
<name>A0A2P2PH30_RHIMU</name>
<proteinExistence type="predicted"/>
<dbReference type="AlphaFoldDB" id="A0A2P2PH30"/>
<evidence type="ECO:0000313" key="1">
    <source>
        <dbReference type="EMBL" id="MBX54050.1"/>
    </source>
</evidence>
<protein>
    <submittedName>
        <fullName evidence="1">Uncharacterized protein</fullName>
    </submittedName>
</protein>
<accession>A0A2P2PH30</accession>
<sequence length="26" mass="2943">MMQSPTQPSIARTMFHHLSAPTWVTS</sequence>
<organism evidence="1">
    <name type="scientific">Rhizophora mucronata</name>
    <name type="common">Asiatic mangrove</name>
    <dbReference type="NCBI Taxonomy" id="61149"/>
    <lineage>
        <taxon>Eukaryota</taxon>
        <taxon>Viridiplantae</taxon>
        <taxon>Streptophyta</taxon>
        <taxon>Embryophyta</taxon>
        <taxon>Tracheophyta</taxon>
        <taxon>Spermatophyta</taxon>
        <taxon>Magnoliopsida</taxon>
        <taxon>eudicotyledons</taxon>
        <taxon>Gunneridae</taxon>
        <taxon>Pentapetalae</taxon>
        <taxon>rosids</taxon>
        <taxon>fabids</taxon>
        <taxon>Malpighiales</taxon>
        <taxon>Rhizophoraceae</taxon>
        <taxon>Rhizophora</taxon>
    </lineage>
</organism>
<reference evidence="1" key="1">
    <citation type="submission" date="2018-02" db="EMBL/GenBank/DDBJ databases">
        <title>Rhizophora mucronata_Transcriptome.</title>
        <authorList>
            <person name="Meera S.P."/>
            <person name="Sreeshan A."/>
            <person name="Augustine A."/>
        </authorList>
    </citation>
    <scope>NUCLEOTIDE SEQUENCE</scope>
    <source>
        <tissue evidence="1">Leaf</tissue>
    </source>
</reference>